<dbReference type="GO" id="GO:0009451">
    <property type="term" value="P:RNA modification"/>
    <property type="evidence" value="ECO:0007669"/>
    <property type="project" value="InterPro"/>
</dbReference>
<sequence length="227" mass="25008">MLCVNEGIPDKLSLISCLKELSGRSGLGAGKRLHASIVHSQVKTDVAVSTALLGMYGRCGHADEAFRLFEHMTERTVVTWNAMISLSVRLGYVDHAQQSFQQMLNEGFIASTGTFVSTLQAVSGAATLNDGVRLHARIIASTLDSDLIVSNSLLTLYCKFGRVEQAQRVFDGMPQYSIVSWTILVTCYSQQGNWFLTFQIFLDMQTSGEVYDQGRYFAGESGEVEQQ</sequence>
<dbReference type="OrthoDB" id="9990610at2759"/>
<dbReference type="InterPro" id="IPR011990">
    <property type="entry name" value="TPR-like_helical_dom_sf"/>
</dbReference>
<feature type="repeat" description="PPR" evidence="2">
    <location>
        <begin position="45"/>
        <end position="75"/>
    </location>
</feature>
<dbReference type="InterPro" id="IPR046960">
    <property type="entry name" value="PPR_At4g14850-like_plant"/>
</dbReference>
<organism evidence="3 4">
    <name type="scientific">Adiantum capillus-veneris</name>
    <name type="common">Maidenhair fern</name>
    <dbReference type="NCBI Taxonomy" id="13818"/>
    <lineage>
        <taxon>Eukaryota</taxon>
        <taxon>Viridiplantae</taxon>
        <taxon>Streptophyta</taxon>
        <taxon>Embryophyta</taxon>
        <taxon>Tracheophyta</taxon>
        <taxon>Polypodiopsida</taxon>
        <taxon>Polypodiidae</taxon>
        <taxon>Polypodiales</taxon>
        <taxon>Pteridineae</taxon>
        <taxon>Pteridaceae</taxon>
        <taxon>Vittarioideae</taxon>
        <taxon>Adiantum</taxon>
    </lineage>
</organism>
<feature type="repeat" description="PPR" evidence="2">
    <location>
        <begin position="146"/>
        <end position="180"/>
    </location>
</feature>
<protein>
    <recommendedName>
        <fullName evidence="5">Pentatricopeptide repeat-containing protein</fullName>
    </recommendedName>
</protein>
<evidence type="ECO:0000256" key="1">
    <source>
        <dbReference type="ARBA" id="ARBA00022737"/>
    </source>
</evidence>
<evidence type="ECO:0008006" key="5">
    <source>
        <dbReference type="Google" id="ProtNLM"/>
    </source>
</evidence>
<dbReference type="AlphaFoldDB" id="A0A9D4VCL1"/>
<accession>A0A9D4VCL1</accession>
<dbReference type="InterPro" id="IPR002885">
    <property type="entry name" value="PPR_rpt"/>
</dbReference>
<dbReference type="EMBL" id="JABFUD020000002">
    <property type="protein sequence ID" value="KAI5083773.1"/>
    <property type="molecule type" value="Genomic_DNA"/>
</dbReference>
<dbReference type="Pfam" id="PF01535">
    <property type="entry name" value="PPR"/>
    <property type="match status" value="4"/>
</dbReference>
<evidence type="ECO:0000313" key="4">
    <source>
        <dbReference type="Proteomes" id="UP000886520"/>
    </source>
</evidence>
<comment type="caution">
    <text evidence="3">The sequence shown here is derived from an EMBL/GenBank/DDBJ whole genome shotgun (WGS) entry which is preliminary data.</text>
</comment>
<evidence type="ECO:0000313" key="3">
    <source>
        <dbReference type="EMBL" id="KAI5083773.1"/>
    </source>
</evidence>
<dbReference type="PANTHER" id="PTHR24015:SF548">
    <property type="entry name" value="OS08G0340900 PROTEIN"/>
    <property type="match status" value="1"/>
</dbReference>
<gene>
    <name evidence="3" type="ORF">GOP47_0003516</name>
</gene>
<dbReference type="PANTHER" id="PTHR24015">
    <property type="entry name" value="OS07G0578800 PROTEIN-RELATED"/>
    <property type="match status" value="1"/>
</dbReference>
<dbReference type="Gene3D" id="1.25.40.10">
    <property type="entry name" value="Tetratricopeptide repeat domain"/>
    <property type="match status" value="2"/>
</dbReference>
<dbReference type="GO" id="GO:0003723">
    <property type="term" value="F:RNA binding"/>
    <property type="evidence" value="ECO:0007669"/>
    <property type="project" value="InterPro"/>
</dbReference>
<dbReference type="NCBIfam" id="TIGR00756">
    <property type="entry name" value="PPR"/>
    <property type="match status" value="1"/>
</dbReference>
<keyword evidence="1" id="KW-0677">Repeat</keyword>
<dbReference type="PROSITE" id="PS51375">
    <property type="entry name" value="PPR"/>
    <property type="match status" value="3"/>
</dbReference>
<reference evidence="3" key="1">
    <citation type="submission" date="2021-01" db="EMBL/GenBank/DDBJ databases">
        <title>Adiantum capillus-veneris genome.</title>
        <authorList>
            <person name="Fang Y."/>
            <person name="Liao Q."/>
        </authorList>
    </citation>
    <scope>NUCLEOTIDE SEQUENCE</scope>
    <source>
        <strain evidence="3">H3</strain>
        <tissue evidence="3">Leaf</tissue>
    </source>
</reference>
<evidence type="ECO:0000256" key="2">
    <source>
        <dbReference type="PROSITE-ProRule" id="PRU00708"/>
    </source>
</evidence>
<name>A0A9D4VCL1_ADICA</name>
<feature type="repeat" description="PPR" evidence="2">
    <location>
        <begin position="76"/>
        <end position="110"/>
    </location>
</feature>
<dbReference type="Proteomes" id="UP000886520">
    <property type="component" value="Chromosome 3"/>
</dbReference>
<proteinExistence type="predicted"/>
<keyword evidence="4" id="KW-1185">Reference proteome</keyword>